<dbReference type="RefSeq" id="WP_274324637.1">
    <property type="nucleotide sequence ID" value="NZ_CP118158.1"/>
</dbReference>
<dbReference type="EMBL" id="JBHTAS010000001">
    <property type="protein sequence ID" value="MFC7139035.1"/>
    <property type="molecule type" value="Genomic_DNA"/>
</dbReference>
<dbReference type="Pfam" id="PF13537">
    <property type="entry name" value="GATase_7"/>
    <property type="match status" value="1"/>
</dbReference>
<dbReference type="SUPFAM" id="SSF56235">
    <property type="entry name" value="N-terminal nucleophile aminohydrolases (Ntn hydrolases)"/>
    <property type="match status" value="1"/>
</dbReference>
<comment type="caution">
    <text evidence="3">The sequence shown here is derived from an EMBL/GenBank/DDBJ whole genome shotgun (WGS) entry which is preliminary data.</text>
</comment>
<name>A0ABD5XVE1_9EURY</name>
<keyword evidence="4" id="KW-1185">Reference proteome</keyword>
<dbReference type="Gene3D" id="3.40.50.620">
    <property type="entry name" value="HUPs"/>
    <property type="match status" value="1"/>
</dbReference>
<reference evidence="3 4" key="1">
    <citation type="journal article" date="2019" name="Int. J. Syst. Evol. Microbiol.">
        <title>The Global Catalogue of Microorganisms (GCM) 10K type strain sequencing project: providing services to taxonomists for standard genome sequencing and annotation.</title>
        <authorList>
            <consortium name="The Broad Institute Genomics Platform"/>
            <consortium name="The Broad Institute Genome Sequencing Center for Infectious Disease"/>
            <person name="Wu L."/>
            <person name="Ma J."/>
        </authorList>
    </citation>
    <scope>NUCLEOTIDE SEQUENCE [LARGE SCALE GENOMIC DNA]</scope>
    <source>
        <strain evidence="3 4">XZYJT29</strain>
    </source>
</reference>
<feature type="region of interest" description="Disordered" evidence="1">
    <location>
        <begin position="477"/>
        <end position="503"/>
    </location>
</feature>
<organism evidence="3 4">
    <name type="scientific">Halosimplex aquaticum</name>
    <dbReference type="NCBI Taxonomy" id="3026162"/>
    <lineage>
        <taxon>Archaea</taxon>
        <taxon>Methanobacteriati</taxon>
        <taxon>Methanobacteriota</taxon>
        <taxon>Stenosarchaea group</taxon>
        <taxon>Halobacteria</taxon>
        <taxon>Halobacteriales</taxon>
        <taxon>Haloarculaceae</taxon>
        <taxon>Halosimplex</taxon>
    </lineage>
</organism>
<protein>
    <recommendedName>
        <fullName evidence="2">Glutamine amidotransferase type-2 domain-containing protein</fullName>
    </recommendedName>
</protein>
<evidence type="ECO:0000259" key="2">
    <source>
        <dbReference type="PROSITE" id="PS51278"/>
    </source>
</evidence>
<feature type="domain" description="Glutamine amidotransferase type-2" evidence="2">
    <location>
        <begin position="1"/>
        <end position="196"/>
    </location>
</feature>
<gene>
    <name evidence="3" type="ORF">ACFQMA_04180</name>
</gene>
<dbReference type="InterPro" id="IPR051786">
    <property type="entry name" value="ASN_synthetase/amidase"/>
</dbReference>
<dbReference type="SUPFAM" id="SSF52402">
    <property type="entry name" value="Adenine nucleotide alpha hydrolases-like"/>
    <property type="match status" value="1"/>
</dbReference>
<dbReference type="AlphaFoldDB" id="A0ABD5XVE1"/>
<sequence length="589" mass="62006">MTGLIGTTAGDERLGKLADRSHREDWYELDRVVDGEAAAGVLEHGSRDPDANVVWRGDGLIGVVYGVVSNRDRLSLSWGELFRGVVDDSRNVLARLDGPFALACLDADAGEVHLATDVAGSRPIYYAVGDGGDDEAGDGIDFASEVGPLLTAVDDPSLDPEAVSDLLLAGGVLGERTLVDGVASLPPATHLVFDGTVSTRRYWAPESAGLAPSGYPDRWLGAYRQALGDVAATTGDPSLWFPGDPGSRVAAAVLAERGCPVETLTCGGPDGGDRESASQVAAYLGLPNRQVHDDPDRHLVDAVADAVDATDAMVNWAAVDGLPYVTDRLHTDADALVFGRPHLDALSWAGTVCADDSPVDAVAENECVLPPAAVRTLLSTDRDPVASIRDLVSASVDGPTERTAVDAALQVRAATEGRSRAVQRSRVGTRTVASRALLDTAARMPACYRLGTRWLSDSTRGDDPPIDRAVVRRLDSNLAQIPDRTEGRGRSGSSGLRADGAGGLDARASDGDAYVRRYASDDRFRRFVDDLLERVGDRDPLNGDAVAALHDRLAAGDLASFTPVAALTGLELWAGRYLDGETTATAIEV</sequence>
<dbReference type="InterPro" id="IPR029055">
    <property type="entry name" value="Ntn_hydrolases_N"/>
</dbReference>
<dbReference type="Proteomes" id="UP001596432">
    <property type="component" value="Unassembled WGS sequence"/>
</dbReference>
<dbReference type="PANTHER" id="PTHR43284">
    <property type="entry name" value="ASPARAGINE SYNTHETASE (GLUTAMINE-HYDROLYZING)"/>
    <property type="match status" value="1"/>
</dbReference>
<accession>A0ABD5XVE1</accession>
<dbReference type="Gene3D" id="3.60.20.10">
    <property type="entry name" value="Glutamine Phosphoribosylpyrophosphate, subunit 1, domain 1"/>
    <property type="match status" value="1"/>
</dbReference>
<proteinExistence type="predicted"/>
<dbReference type="InterPro" id="IPR014729">
    <property type="entry name" value="Rossmann-like_a/b/a_fold"/>
</dbReference>
<evidence type="ECO:0000313" key="3">
    <source>
        <dbReference type="EMBL" id="MFC7139035.1"/>
    </source>
</evidence>
<evidence type="ECO:0000313" key="4">
    <source>
        <dbReference type="Proteomes" id="UP001596432"/>
    </source>
</evidence>
<dbReference type="InterPro" id="IPR017932">
    <property type="entry name" value="GATase_2_dom"/>
</dbReference>
<dbReference type="PROSITE" id="PS51278">
    <property type="entry name" value="GATASE_TYPE_2"/>
    <property type="match status" value="1"/>
</dbReference>
<evidence type="ECO:0000256" key="1">
    <source>
        <dbReference type="SAM" id="MobiDB-lite"/>
    </source>
</evidence>
<dbReference type="GeneID" id="78819283"/>
<dbReference type="PANTHER" id="PTHR43284:SF1">
    <property type="entry name" value="ASPARAGINE SYNTHETASE"/>
    <property type="match status" value="1"/>
</dbReference>